<feature type="compositionally biased region" description="Acidic residues" evidence="1">
    <location>
        <begin position="26"/>
        <end position="37"/>
    </location>
</feature>
<organism evidence="2 3">
    <name type="scientific">Bondarzewia mesenterica</name>
    <dbReference type="NCBI Taxonomy" id="1095465"/>
    <lineage>
        <taxon>Eukaryota</taxon>
        <taxon>Fungi</taxon>
        <taxon>Dikarya</taxon>
        <taxon>Basidiomycota</taxon>
        <taxon>Agaricomycotina</taxon>
        <taxon>Agaricomycetes</taxon>
        <taxon>Russulales</taxon>
        <taxon>Bondarzewiaceae</taxon>
        <taxon>Bondarzewia</taxon>
    </lineage>
</organism>
<dbReference type="Proteomes" id="UP000310158">
    <property type="component" value="Unassembled WGS sequence"/>
</dbReference>
<comment type="caution">
    <text evidence="2">The sequence shown here is derived from an EMBL/GenBank/DDBJ whole genome shotgun (WGS) entry which is preliminary data.</text>
</comment>
<proteinExistence type="predicted"/>
<evidence type="ECO:0000313" key="3">
    <source>
        <dbReference type="Proteomes" id="UP000310158"/>
    </source>
</evidence>
<name>A0A4V3XF01_9AGAM</name>
<feature type="compositionally biased region" description="Basic and acidic residues" evidence="1">
    <location>
        <begin position="9"/>
        <end position="20"/>
    </location>
</feature>
<dbReference type="AlphaFoldDB" id="A0A4V3XF01"/>
<feature type="region of interest" description="Disordered" evidence="1">
    <location>
        <begin position="54"/>
        <end position="77"/>
    </location>
</feature>
<sequence>MGKAGSPEKIQESERLEYDANKWPFEEDQQNTTEETECPAQFVLARKEVKGFLRPDDEAETAEEKDLSDRRHKFDEM</sequence>
<evidence type="ECO:0000313" key="2">
    <source>
        <dbReference type="EMBL" id="THH15633.1"/>
    </source>
</evidence>
<accession>A0A4V3XF01</accession>
<evidence type="ECO:0000256" key="1">
    <source>
        <dbReference type="SAM" id="MobiDB-lite"/>
    </source>
</evidence>
<feature type="region of interest" description="Disordered" evidence="1">
    <location>
        <begin position="1"/>
        <end position="37"/>
    </location>
</feature>
<reference evidence="2 3" key="1">
    <citation type="submission" date="2019-02" db="EMBL/GenBank/DDBJ databases">
        <title>Genome sequencing of the rare red list fungi Bondarzewia mesenterica.</title>
        <authorList>
            <person name="Buettner E."/>
            <person name="Kellner H."/>
        </authorList>
    </citation>
    <scope>NUCLEOTIDE SEQUENCE [LARGE SCALE GENOMIC DNA]</scope>
    <source>
        <strain evidence="2 3">DSM 108281</strain>
    </source>
</reference>
<gene>
    <name evidence="2" type="ORF">EW146_g4871</name>
</gene>
<protein>
    <submittedName>
        <fullName evidence="2">Uncharacterized protein</fullName>
    </submittedName>
</protein>
<keyword evidence="3" id="KW-1185">Reference proteome</keyword>
<dbReference type="EMBL" id="SGPL01000199">
    <property type="protein sequence ID" value="THH15633.1"/>
    <property type="molecule type" value="Genomic_DNA"/>
</dbReference>